<dbReference type="Pfam" id="PF01370">
    <property type="entry name" value="Epimerase"/>
    <property type="match status" value="1"/>
</dbReference>
<dbReference type="InterPro" id="IPR001509">
    <property type="entry name" value="Epimerase_deHydtase"/>
</dbReference>
<dbReference type="InParanoid" id="A0A6I8P3M0"/>
<accession>A0A6I8P3M0</accession>
<dbReference type="FunCoup" id="A0A6I8P3M0">
    <property type="interactions" value="667"/>
</dbReference>
<dbReference type="InterPro" id="IPR013549">
    <property type="entry name" value="DUF1731"/>
</dbReference>
<dbReference type="InterPro" id="IPR010099">
    <property type="entry name" value="SDR39U1"/>
</dbReference>
<dbReference type="Bgee" id="ENSOANG00000040745">
    <property type="expression patterns" value="Expressed in heart and 7 other cell types or tissues"/>
</dbReference>
<dbReference type="CDD" id="cd05242">
    <property type="entry name" value="SDR_a8"/>
    <property type="match status" value="1"/>
</dbReference>
<evidence type="ECO:0000313" key="3">
    <source>
        <dbReference type="Ensembl" id="ENSOANP00000048490.1"/>
    </source>
</evidence>
<reference evidence="3" key="1">
    <citation type="submission" date="2025-08" db="UniProtKB">
        <authorList>
            <consortium name="Ensembl"/>
        </authorList>
    </citation>
    <scope>IDENTIFICATION</scope>
    <source>
        <strain evidence="3">Glennie</strain>
    </source>
</reference>
<evidence type="ECO:0000259" key="2">
    <source>
        <dbReference type="Pfam" id="PF08338"/>
    </source>
</evidence>
<dbReference type="PANTHER" id="PTHR11092:SF0">
    <property type="entry name" value="EPIMERASE FAMILY PROTEIN SDR39U1"/>
    <property type="match status" value="1"/>
</dbReference>
<sequence length="287" mass="30628">GGSGFVGSALGRLLRGRGHVLTLVSRRAGPQRITWDELGASGLPPCDAAVNLAGENVLNPLRRWNEAFQREVLSSRLETTRTLAKAIASAAQPPRAWVLVTGVGYYRPSPTAEYHEDSPGGDFDFFSRLVSEWEAAAEVPEDSTRLVLVRSGVVLGRGGGAVRQMLPPFRLGLGGPVGTGRQPFPWIHVEDLAGIVAHALEGDEVRGVLNAVAPTLTTNAEFARALGAALGRPALLPLPGFAVRAVFGRERATMLLDGQKVLPRRTLASGYQFKFPDLEAALREVVA</sequence>
<dbReference type="AlphaFoldDB" id="A0A6I8P3M0"/>
<dbReference type="InterPro" id="IPR036291">
    <property type="entry name" value="NAD(P)-bd_dom_sf"/>
</dbReference>
<dbReference type="SUPFAM" id="SSF51735">
    <property type="entry name" value="NAD(P)-binding Rossmann-fold domains"/>
    <property type="match status" value="1"/>
</dbReference>
<dbReference type="GeneTree" id="ENSGT00390000000337"/>
<name>A0A6I8P3M0_ORNAN</name>
<proteinExistence type="predicted"/>
<dbReference type="PANTHER" id="PTHR11092">
    <property type="entry name" value="SUGAR NUCLEOTIDE EPIMERASE RELATED"/>
    <property type="match status" value="1"/>
</dbReference>
<dbReference type="NCBIfam" id="TIGR01777">
    <property type="entry name" value="yfcH"/>
    <property type="match status" value="1"/>
</dbReference>
<dbReference type="OMA" id="YLPWIHI"/>
<dbReference type="Gene3D" id="3.40.50.720">
    <property type="entry name" value="NAD(P)-binding Rossmann-like Domain"/>
    <property type="match status" value="1"/>
</dbReference>
<evidence type="ECO:0000313" key="4">
    <source>
        <dbReference type="Proteomes" id="UP000002279"/>
    </source>
</evidence>
<protein>
    <submittedName>
        <fullName evidence="3">Short chain dehydrogenase/reductase family 39U member 1</fullName>
    </submittedName>
</protein>
<feature type="domain" description="NAD-dependent epimerase/dehydratase" evidence="1">
    <location>
        <begin position="1"/>
        <end position="202"/>
    </location>
</feature>
<gene>
    <name evidence="3" type="primary">SDR39U1</name>
</gene>
<reference evidence="3" key="2">
    <citation type="submission" date="2025-09" db="UniProtKB">
        <authorList>
            <consortium name="Ensembl"/>
        </authorList>
    </citation>
    <scope>IDENTIFICATION</scope>
    <source>
        <strain evidence="3">Glennie</strain>
    </source>
</reference>
<keyword evidence="4" id="KW-1185">Reference proteome</keyword>
<organism evidence="3 4">
    <name type="scientific">Ornithorhynchus anatinus</name>
    <name type="common">Duckbill platypus</name>
    <dbReference type="NCBI Taxonomy" id="9258"/>
    <lineage>
        <taxon>Eukaryota</taxon>
        <taxon>Metazoa</taxon>
        <taxon>Chordata</taxon>
        <taxon>Craniata</taxon>
        <taxon>Vertebrata</taxon>
        <taxon>Euteleostomi</taxon>
        <taxon>Mammalia</taxon>
        <taxon>Monotremata</taxon>
        <taxon>Ornithorhynchidae</taxon>
        <taxon>Ornithorhynchus</taxon>
    </lineage>
</organism>
<dbReference type="Ensembl" id="ENSOANT00000058673.1">
    <property type="protein sequence ID" value="ENSOANP00000048490.1"/>
    <property type="gene ID" value="ENSOANG00000040745.1"/>
</dbReference>
<dbReference type="Proteomes" id="UP000002279">
    <property type="component" value="Unplaced"/>
</dbReference>
<dbReference type="Pfam" id="PF08338">
    <property type="entry name" value="DUF1731"/>
    <property type="match status" value="1"/>
</dbReference>
<evidence type="ECO:0000259" key="1">
    <source>
        <dbReference type="Pfam" id="PF01370"/>
    </source>
</evidence>
<feature type="domain" description="DUF1731" evidence="2">
    <location>
        <begin position="238"/>
        <end position="284"/>
    </location>
</feature>